<evidence type="ECO:0000313" key="5">
    <source>
        <dbReference type="EMBL" id="QDM44314.1"/>
    </source>
</evidence>
<name>A0AAP9DV69_PANTH</name>
<dbReference type="GO" id="GO:0003677">
    <property type="term" value="F:DNA binding"/>
    <property type="evidence" value="ECO:0007669"/>
    <property type="project" value="UniProtKB-KW"/>
</dbReference>
<keyword evidence="5" id="KW-0255">Endonuclease</keyword>
<dbReference type="Gene3D" id="3.90.220.20">
    <property type="entry name" value="DNA methylase specificity domains"/>
    <property type="match status" value="2"/>
</dbReference>
<dbReference type="AlphaFoldDB" id="A0AAP9DV69"/>
<comment type="similarity">
    <text evidence="1">Belongs to the type-I restriction system S methylase family.</text>
</comment>
<gene>
    <name evidence="5" type="ORF">FLT43_13060</name>
</gene>
<dbReference type="GO" id="GO:0009307">
    <property type="term" value="P:DNA restriction-modification system"/>
    <property type="evidence" value="ECO:0007669"/>
    <property type="project" value="UniProtKB-KW"/>
</dbReference>
<dbReference type="InterPro" id="IPR000055">
    <property type="entry name" value="Restrct_endonuc_typeI_TRD"/>
</dbReference>
<keyword evidence="5" id="KW-0378">Hydrolase</keyword>
<keyword evidence="2" id="KW-0680">Restriction system</keyword>
<reference evidence="5 6" key="1">
    <citation type="submission" date="2019-07" db="EMBL/GenBank/DDBJ databases">
        <title>Paenibacillus thiaminolyticus NRRL B-4156.</title>
        <authorList>
            <person name="Hehnly C."/>
            <person name="Zhang L."/>
        </authorList>
    </citation>
    <scope>NUCLEOTIDE SEQUENCE [LARGE SCALE GENOMIC DNA]</scope>
    <source>
        <strain evidence="5 6">NRRL B-4156</strain>
    </source>
</reference>
<dbReference type="EMBL" id="CP041405">
    <property type="protein sequence ID" value="QDM44314.1"/>
    <property type="molecule type" value="Genomic_DNA"/>
</dbReference>
<evidence type="ECO:0000256" key="2">
    <source>
        <dbReference type="ARBA" id="ARBA00022747"/>
    </source>
</evidence>
<dbReference type="PANTHER" id="PTHR30408:SF13">
    <property type="entry name" value="TYPE I RESTRICTION ENZYME HINDI SPECIFICITY SUBUNIT"/>
    <property type="match status" value="1"/>
</dbReference>
<accession>A0AAP9DV69</accession>
<dbReference type="REBASE" id="353633">
    <property type="entry name" value="S.PthB4156ORF13065P"/>
</dbReference>
<dbReference type="Proteomes" id="UP000315377">
    <property type="component" value="Chromosome"/>
</dbReference>
<feature type="domain" description="Type I restriction modification DNA specificity" evidence="4">
    <location>
        <begin position="12"/>
        <end position="191"/>
    </location>
</feature>
<dbReference type="InterPro" id="IPR044946">
    <property type="entry name" value="Restrct_endonuc_typeI_TRD_sf"/>
</dbReference>
<dbReference type="GO" id="GO:0004519">
    <property type="term" value="F:endonuclease activity"/>
    <property type="evidence" value="ECO:0007669"/>
    <property type="project" value="UniProtKB-KW"/>
</dbReference>
<organism evidence="5 6">
    <name type="scientific">Paenibacillus thiaminolyticus</name>
    <name type="common">Bacillus thiaminolyticus</name>
    <dbReference type="NCBI Taxonomy" id="49283"/>
    <lineage>
        <taxon>Bacteria</taxon>
        <taxon>Bacillati</taxon>
        <taxon>Bacillota</taxon>
        <taxon>Bacilli</taxon>
        <taxon>Bacillales</taxon>
        <taxon>Paenibacillaceae</taxon>
        <taxon>Paenibacillus</taxon>
    </lineage>
</organism>
<protein>
    <submittedName>
        <fullName evidence="5">Restriction endonuclease subunit S</fullName>
    </submittedName>
</protein>
<dbReference type="InterPro" id="IPR052021">
    <property type="entry name" value="Type-I_RS_S_subunit"/>
</dbReference>
<dbReference type="PANTHER" id="PTHR30408">
    <property type="entry name" value="TYPE-1 RESTRICTION ENZYME ECOKI SPECIFICITY PROTEIN"/>
    <property type="match status" value="1"/>
</dbReference>
<evidence type="ECO:0000313" key="6">
    <source>
        <dbReference type="Proteomes" id="UP000315377"/>
    </source>
</evidence>
<evidence type="ECO:0000256" key="3">
    <source>
        <dbReference type="ARBA" id="ARBA00023125"/>
    </source>
</evidence>
<evidence type="ECO:0000256" key="1">
    <source>
        <dbReference type="ARBA" id="ARBA00010923"/>
    </source>
</evidence>
<evidence type="ECO:0000259" key="4">
    <source>
        <dbReference type="Pfam" id="PF01420"/>
    </source>
</evidence>
<proteinExistence type="inferred from homology"/>
<dbReference type="SUPFAM" id="SSF116734">
    <property type="entry name" value="DNA methylase specificity domain"/>
    <property type="match status" value="2"/>
</dbReference>
<sequence length="429" mass="48248">MGGSGLSFYLTKYKVGEVASVQTGPFGSQLHKEDYVERGTPIITVEHLGENRIIHDNTPFVSEDDVKRLSKYSLEKGDIVFSRVGSVDRRAYVSNKEEGWLFSGRCLRVRVTNKSLVDPIFLSYYFGLENFKEYVRNIAVGATMPSLNTKIMTGLEIEVPELGYQHQIAKTLKSLDDKIELNNAINKNLEEMAQALFKRWFVDFEFPNENGEPYKSSGGDMEWCEELEKEIPKGWTSDKIGNCTKLVSRGIAPKYVDNSEKRVINQKCIRNGMLNVALSRTHSSKVNEEKQLQFGDVLINSTGTGTLGRVAQVYEHLDNFTVDSHVTIVRSNVNNGLGYMGCLLKSMQPIFEHAATGSTGQTELGREVIKQMPILLPEQKMIDKFSGIYHSICTKMILIQKNNVVLSNTRDTLLPKLMSGEIRVPLDQA</sequence>
<dbReference type="Pfam" id="PF01420">
    <property type="entry name" value="Methylase_S"/>
    <property type="match status" value="1"/>
</dbReference>
<keyword evidence="3" id="KW-0238">DNA-binding</keyword>
<keyword evidence="5" id="KW-0540">Nuclease</keyword>